<keyword evidence="2" id="KW-1185">Reference proteome</keyword>
<gene>
    <name evidence="1" type="ORF">PG997_009452</name>
</gene>
<protein>
    <submittedName>
        <fullName evidence="1">Uncharacterized protein</fullName>
    </submittedName>
</protein>
<dbReference type="RefSeq" id="XP_066665729.1">
    <property type="nucleotide sequence ID" value="XM_066813767.1"/>
</dbReference>
<sequence>MPLVTGRAKVVLDYIDYTVLFLDHFTDKYPKVKSVVQVALVRSTMQPEIEMILDATLCITMHEFLHKADLCHMFSAILSLMEINDTFIA</sequence>
<comment type="caution">
    <text evidence="1">The sequence shown here is derived from an EMBL/GenBank/DDBJ whole genome shotgun (WGS) entry which is preliminary data.</text>
</comment>
<name>A0ABR1VU58_9PEZI</name>
<dbReference type="GeneID" id="92046827"/>
<organism evidence="1 2">
    <name type="scientific">Apiospora hydei</name>
    <dbReference type="NCBI Taxonomy" id="1337664"/>
    <lineage>
        <taxon>Eukaryota</taxon>
        <taxon>Fungi</taxon>
        <taxon>Dikarya</taxon>
        <taxon>Ascomycota</taxon>
        <taxon>Pezizomycotina</taxon>
        <taxon>Sordariomycetes</taxon>
        <taxon>Xylariomycetidae</taxon>
        <taxon>Amphisphaeriales</taxon>
        <taxon>Apiosporaceae</taxon>
        <taxon>Apiospora</taxon>
    </lineage>
</organism>
<proteinExistence type="predicted"/>
<accession>A0ABR1VU58</accession>
<reference evidence="1 2" key="1">
    <citation type="submission" date="2023-01" db="EMBL/GenBank/DDBJ databases">
        <title>Analysis of 21 Apiospora genomes using comparative genomics revels a genus with tremendous synthesis potential of carbohydrate active enzymes and secondary metabolites.</title>
        <authorList>
            <person name="Sorensen T."/>
        </authorList>
    </citation>
    <scope>NUCLEOTIDE SEQUENCE [LARGE SCALE GENOMIC DNA]</scope>
    <source>
        <strain evidence="1 2">CBS 114990</strain>
    </source>
</reference>
<dbReference type="Proteomes" id="UP001433268">
    <property type="component" value="Unassembled WGS sequence"/>
</dbReference>
<evidence type="ECO:0000313" key="1">
    <source>
        <dbReference type="EMBL" id="KAK8074789.1"/>
    </source>
</evidence>
<evidence type="ECO:0000313" key="2">
    <source>
        <dbReference type="Proteomes" id="UP001433268"/>
    </source>
</evidence>
<dbReference type="EMBL" id="JAQQWN010000007">
    <property type="protein sequence ID" value="KAK8074789.1"/>
    <property type="molecule type" value="Genomic_DNA"/>
</dbReference>